<dbReference type="EC" id="2.7.7.64" evidence="6"/>
<protein>
    <recommendedName>
        <fullName evidence="6">UTP-monosaccharide-1-phosphate uridylyltransferase</fullName>
        <ecNumber evidence="6">2.7.7.64</ecNumber>
    </recommendedName>
</protein>
<dbReference type="GO" id="GO:0051748">
    <property type="term" value="F:UTP-monosaccharide-1-phosphate uridylyltransferase activity"/>
    <property type="evidence" value="ECO:0007669"/>
    <property type="project" value="UniProtKB-EC"/>
</dbReference>
<comment type="caution">
    <text evidence="8">The sequence shown here is derived from an EMBL/GenBank/DDBJ whole genome shotgun (WGS) entry which is preliminary data.</text>
</comment>
<gene>
    <name evidence="8" type="ORF">PGO_101400</name>
</gene>
<dbReference type="OrthoDB" id="532420at2759"/>
<dbReference type="GO" id="GO:0003977">
    <property type="term" value="F:UDP-N-acetylglucosamine diphosphorylase activity"/>
    <property type="evidence" value="ECO:0007669"/>
    <property type="project" value="TreeGrafter"/>
</dbReference>
<comment type="catalytic activity">
    <reaction evidence="7">
        <text>a monosaccharide 1-phosphate + UTP + H(+) = a UDP-monosaccharide + diphosphate</text>
        <dbReference type="Rhea" id="RHEA:13205"/>
        <dbReference type="ChEBI" id="CHEBI:15378"/>
        <dbReference type="ChEBI" id="CHEBI:33019"/>
        <dbReference type="ChEBI" id="CHEBI:46398"/>
        <dbReference type="ChEBI" id="CHEBI:140358"/>
        <dbReference type="ChEBI" id="CHEBI:140359"/>
        <dbReference type="EC" id="2.7.7.64"/>
    </reaction>
</comment>
<evidence type="ECO:0000256" key="7">
    <source>
        <dbReference type="ARBA" id="ARBA00048259"/>
    </source>
</evidence>
<dbReference type="GeneID" id="39748105"/>
<dbReference type="InterPro" id="IPR029044">
    <property type="entry name" value="Nucleotide-diphossugar_trans"/>
</dbReference>
<dbReference type="GO" id="GO:0006048">
    <property type="term" value="P:UDP-N-acetylglucosamine biosynthetic process"/>
    <property type="evidence" value="ECO:0007669"/>
    <property type="project" value="TreeGrafter"/>
</dbReference>
<evidence type="ECO:0000256" key="5">
    <source>
        <dbReference type="ARBA" id="ARBA00038047"/>
    </source>
</evidence>
<comment type="cofactor">
    <cofactor evidence="1">
        <name>Mn(2+)</name>
        <dbReference type="ChEBI" id="CHEBI:29035"/>
    </cofactor>
</comment>
<dbReference type="Proteomes" id="UP000195521">
    <property type="component" value="Unassembled WGS sequence"/>
</dbReference>
<dbReference type="InterPro" id="IPR002618">
    <property type="entry name" value="UDPGP_fam"/>
</dbReference>
<keyword evidence="9" id="KW-1185">Reference proteome</keyword>
<organism evidence="8 9">
    <name type="scientific">Plasmodium gonderi</name>
    <dbReference type="NCBI Taxonomy" id="77519"/>
    <lineage>
        <taxon>Eukaryota</taxon>
        <taxon>Sar</taxon>
        <taxon>Alveolata</taxon>
        <taxon>Apicomplexa</taxon>
        <taxon>Aconoidasida</taxon>
        <taxon>Haemosporida</taxon>
        <taxon>Plasmodiidae</taxon>
        <taxon>Plasmodium</taxon>
        <taxon>Plasmodium (Plasmodium)</taxon>
    </lineage>
</organism>
<dbReference type="RefSeq" id="XP_028543972.1">
    <property type="nucleotide sequence ID" value="XM_028688171.1"/>
</dbReference>
<sequence length="802" mass="92721">MRKIDKLIKIIKDEDKKYIEDLISAEQTELLNHDELNEKNILDIIKQIKEFELVYPDGFLKYIKRAKSLLKKSKNKINNFSNCLIEKPDNIIKIKFPWNDTLHEFDECRKMERQLYLSDSLVYDKDNSLNVSSSKSSHSTEEDEKQECTKRINTEYDTTAIFTQNSNSISLSEGGITPMLSPSSSNDEIFDTTGNRKFVSSLCAKPKGVKINERERGIGRAYEIETGRECEIEAEREKELWEYGERSLEGNEIQLSTVTCEKIAQIVEYIRYEEVGLSQIDRVCFVLLAGGLGERLNHKDIKLKLLTNLISEKTYIEYYCNYIKSFQEYIKKNKKKDIDIPFIIMLSDDTYEKTISFFENNNFFSLKRHQIHFLKQGKVLCFKDNEAHIDFTFQNGTFHFSRKPHGHGDIHSLILNNIDLDSLIKQGYNYLYFFQDTNALAMKVLYLCLGISIDKQLHMNFLAISRKPGEEIGAICSLTSMDNCKKVVNIEYNMLESIITGSGEKEIVDEDGYSLYPGNTSAIVFELRTYNELLKKTNGFVPEYINPKYADESRKHFLRPTRVETMMQDFAFLYCCHECTGEIMSKHAKIGEENGVNSDSIGIPNDLSLCGRGRVGVTQLDRCLCFSAVKNDSLKATYNAQRNIHPECMFSAESDLYYNNCVFLQLACMYNRKKFVLDKIEMKTFNGVQYFMPPKVLIEPEFAFTLSEMIKKVKGNITIRNKSTLWIKSDALIRNLYLDGALIIEKLNCEDTILPVMLEKNVCIRNRGYELVPLTDINENNSVHLQIRRYKLVKKEALIISS</sequence>
<keyword evidence="4 8" id="KW-0548">Nucleotidyltransferase</keyword>
<dbReference type="PANTHER" id="PTHR11952:SF9">
    <property type="entry name" value="UDP-SUGAR PYROPHOSPHORYLASE"/>
    <property type="match status" value="1"/>
</dbReference>
<dbReference type="OMA" id="VMGENTQ"/>
<dbReference type="InterPro" id="IPR039741">
    <property type="entry name" value="UDP-sugar_pyrophosphorylase"/>
</dbReference>
<reference evidence="9" key="1">
    <citation type="submission" date="2017-04" db="EMBL/GenBank/DDBJ databases">
        <title>Plasmodium gonderi genome.</title>
        <authorList>
            <person name="Arisue N."/>
            <person name="Honma H."/>
            <person name="Kawai S."/>
            <person name="Tougan T."/>
            <person name="Tanabe K."/>
            <person name="Horii T."/>
        </authorList>
    </citation>
    <scope>NUCLEOTIDE SEQUENCE [LARGE SCALE GENOMIC DNA]</scope>
    <source>
        <strain evidence="9">ATCC 30045</strain>
    </source>
</reference>
<evidence type="ECO:0000256" key="2">
    <source>
        <dbReference type="ARBA" id="ARBA00001946"/>
    </source>
</evidence>
<dbReference type="Gene3D" id="2.160.10.30">
    <property type="match status" value="1"/>
</dbReference>
<evidence type="ECO:0000256" key="6">
    <source>
        <dbReference type="ARBA" id="ARBA00039080"/>
    </source>
</evidence>
<proteinExistence type="inferred from homology"/>
<accession>A0A1Y1JLX9</accession>
<comment type="cofactor">
    <cofactor evidence="2">
        <name>Mg(2+)</name>
        <dbReference type="ChEBI" id="CHEBI:18420"/>
    </cofactor>
</comment>
<evidence type="ECO:0000256" key="4">
    <source>
        <dbReference type="ARBA" id="ARBA00022695"/>
    </source>
</evidence>
<evidence type="ECO:0000256" key="1">
    <source>
        <dbReference type="ARBA" id="ARBA00001936"/>
    </source>
</evidence>
<dbReference type="EMBL" id="BDQF01000011">
    <property type="protein sequence ID" value="GAW81383.1"/>
    <property type="molecule type" value="Genomic_DNA"/>
</dbReference>
<dbReference type="PANTHER" id="PTHR11952">
    <property type="entry name" value="UDP- GLUCOSE PYROPHOSPHORYLASE"/>
    <property type="match status" value="1"/>
</dbReference>
<dbReference type="SUPFAM" id="SSF53448">
    <property type="entry name" value="Nucleotide-diphospho-sugar transferases"/>
    <property type="match status" value="1"/>
</dbReference>
<evidence type="ECO:0000313" key="8">
    <source>
        <dbReference type="EMBL" id="GAW81383.1"/>
    </source>
</evidence>
<dbReference type="Gene3D" id="3.90.550.10">
    <property type="entry name" value="Spore Coat Polysaccharide Biosynthesis Protein SpsA, Chain A"/>
    <property type="match status" value="1"/>
</dbReference>
<keyword evidence="3 8" id="KW-0808">Transferase</keyword>
<dbReference type="Pfam" id="PF01704">
    <property type="entry name" value="UDPGP"/>
    <property type="match status" value="1"/>
</dbReference>
<evidence type="ECO:0000313" key="9">
    <source>
        <dbReference type="Proteomes" id="UP000195521"/>
    </source>
</evidence>
<dbReference type="AlphaFoldDB" id="A0A1Y1JLX9"/>
<comment type="similarity">
    <text evidence="5">Belongs to the USP family.</text>
</comment>
<name>A0A1Y1JLX9_PLAGO</name>
<evidence type="ECO:0000256" key="3">
    <source>
        <dbReference type="ARBA" id="ARBA00022679"/>
    </source>
</evidence>